<name>A0A3M2QRQ4_9HYPO</name>
<dbReference type="AlphaFoldDB" id="A0A3M2QRQ4"/>
<dbReference type="Proteomes" id="UP000277212">
    <property type="component" value="Unassembled WGS sequence"/>
</dbReference>
<reference evidence="1 2" key="1">
    <citation type="submission" date="2017-06" db="EMBL/GenBank/DDBJ databases">
        <title>Comparative genomic analysis of Ambrosia Fusariam Clade fungi.</title>
        <authorList>
            <person name="Stajich J.E."/>
            <person name="Carrillo J."/>
            <person name="Kijimoto T."/>
            <person name="Eskalen A."/>
            <person name="O'Donnell K."/>
            <person name="Kasson M."/>
        </authorList>
    </citation>
    <scope>NUCLEOTIDE SEQUENCE [LARGE SCALE GENOMIC DNA]</scope>
    <source>
        <strain evidence="1">UCR3666</strain>
    </source>
</reference>
<dbReference type="EMBL" id="NKUJ01000956">
    <property type="protein sequence ID" value="RMI95606.1"/>
    <property type="molecule type" value="Genomic_DNA"/>
</dbReference>
<organism evidence="1 2">
    <name type="scientific">Fusarium kuroshium</name>
    <dbReference type="NCBI Taxonomy" id="2010991"/>
    <lineage>
        <taxon>Eukaryota</taxon>
        <taxon>Fungi</taxon>
        <taxon>Dikarya</taxon>
        <taxon>Ascomycota</taxon>
        <taxon>Pezizomycotina</taxon>
        <taxon>Sordariomycetes</taxon>
        <taxon>Hypocreomycetidae</taxon>
        <taxon>Hypocreales</taxon>
        <taxon>Nectriaceae</taxon>
        <taxon>Fusarium</taxon>
        <taxon>Fusarium solani species complex</taxon>
    </lineage>
</organism>
<gene>
    <name evidence="1" type="ORF">CDV36_016394</name>
</gene>
<protein>
    <submittedName>
        <fullName evidence="1">Uncharacterized protein</fullName>
    </submittedName>
</protein>
<accession>A0A3M2QRQ4</accession>
<proteinExistence type="predicted"/>
<evidence type="ECO:0000313" key="1">
    <source>
        <dbReference type="EMBL" id="RMI95606.1"/>
    </source>
</evidence>
<evidence type="ECO:0000313" key="2">
    <source>
        <dbReference type="Proteomes" id="UP000277212"/>
    </source>
</evidence>
<keyword evidence="2" id="KW-1185">Reference proteome</keyword>
<comment type="caution">
    <text evidence="1">The sequence shown here is derived from an EMBL/GenBank/DDBJ whole genome shotgun (WGS) entry which is preliminary data.</text>
</comment>
<sequence>MMIISTASDPSGHLQQLPFDTKGNMWAQAPIISQGILPAGTALRSRQSPVQRSSSSGIPTLTITKNTFPTHHSIISQC</sequence>